<dbReference type="InterPro" id="IPR005894">
    <property type="entry name" value="DrrA"/>
</dbReference>
<dbReference type="InterPro" id="IPR025302">
    <property type="entry name" value="DrrA1/2-like_C"/>
</dbReference>
<dbReference type="Pfam" id="PF13732">
    <property type="entry name" value="DrrA1-3_C"/>
    <property type="match status" value="1"/>
</dbReference>
<evidence type="ECO:0000313" key="11">
    <source>
        <dbReference type="EMBL" id="KAB2346145.1"/>
    </source>
</evidence>
<dbReference type="InterPro" id="IPR017871">
    <property type="entry name" value="ABC_transporter-like_CS"/>
</dbReference>
<keyword evidence="2" id="KW-0813">Transport</keyword>
<dbReference type="InterPro" id="IPR027417">
    <property type="entry name" value="P-loop_NTPase"/>
</dbReference>
<keyword evidence="8" id="KW-0046">Antibiotic resistance</keyword>
<keyword evidence="5 11" id="KW-0067">ATP-binding</keyword>
<dbReference type="Proteomes" id="UP000468735">
    <property type="component" value="Unassembled WGS sequence"/>
</dbReference>
<dbReference type="NCBIfam" id="TIGR01188">
    <property type="entry name" value="drrA"/>
    <property type="match status" value="1"/>
</dbReference>
<comment type="caution">
    <text evidence="11">The sequence shown here is derived from an EMBL/GenBank/DDBJ whole genome shotgun (WGS) entry which is preliminary data.</text>
</comment>
<comment type="subcellular location">
    <subcellularLocation>
        <location evidence="1">Cell membrane</location>
        <topology evidence="1">Peripheral membrane protein</topology>
        <orientation evidence="1">Cytoplasmic side</orientation>
    </subcellularLocation>
</comment>
<dbReference type="GO" id="GO:0016887">
    <property type="term" value="F:ATP hydrolysis activity"/>
    <property type="evidence" value="ECO:0007669"/>
    <property type="project" value="InterPro"/>
</dbReference>
<dbReference type="PANTHER" id="PTHR42711">
    <property type="entry name" value="ABC TRANSPORTER ATP-BINDING PROTEIN"/>
    <property type="match status" value="1"/>
</dbReference>
<sequence length="321" mass="35272">MQRSHAIEISDLRKSYGEREVLKGVNLTVERGDMLALLGPNGAGKTTTVKILTTLTAPSGGTATVNGFDVARDPGRVRSSIGLVNQFMALDYVHSGRENLVMLGRLQHIGRAAAKRRADELLEQFDLVEAADRPVNTYSGGMRRRLDLAISLITSPPVVFLDEPTTGLDPRSRNVLWDAIRELLDGGSTILLTTQYLEEADELADRVAVIDDGRIVAHGTATELKERVGTERMQVEFATDADFQTARALVDDEGLHWDREASRLSLATSDIKHLIWTLDRVERAGAEIANLSLDQPSLDDVFLRLTQRTPEPAPAEGILQK</sequence>
<dbReference type="InterPro" id="IPR050763">
    <property type="entry name" value="ABC_transporter_ATP-binding"/>
</dbReference>
<dbReference type="InterPro" id="IPR003593">
    <property type="entry name" value="AAA+_ATPase"/>
</dbReference>
<dbReference type="InterPro" id="IPR003439">
    <property type="entry name" value="ABC_transporter-like_ATP-bd"/>
</dbReference>
<accession>A0A6H9YJ81</accession>
<dbReference type="SUPFAM" id="SSF52540">
    <property type="entry name" value="P-loop containing nucleoside triphosphate hydrolases"/>
    <property type="match status" value="1"/>
</dbReference>
<gene>
    <name evidence="11" type="ORF">F8566_26010</name>
</gene>
<dbReference type="EMBL" id="WBMT01000012">
    <property type="protein sequence ID" value="KAB2346145.1"/>
    <property type="molecule type" value="Genomic_DNA"/>
</dbReference>
<evidence type="ECO:0000313" key="12">
    <source>
        <dbReference type="Proteomes" id="UP000468735"/>
    </source>
</evidence>
<evidence type="ECO:0000256" key="3">
    <source>
        <dbReference type="ARBA" id="ARBA00022475"/>
    </source>
</evidence>
<dbReference type="OrthoDB" id="9804819at2"/>
<protein>
    <submittedName>
        <fullName evidence="11">ATP-binding cassette domain-containing protein</fullName>
    </submittedName>
</protein>
<dbReference type="Pfam" id="PF00005">
    <property type="entry name" value="ABC_tran"/>
    <property type="match status" value="1"/>
</dbReference>
<keyword evidence="6" id="KW-1278">Translocase</keyword>
<evidence type="ECO:0000256" key="1">
    <source>
        <dbReference type="ARBA" id="ARBA00004413"/>
    </source>
</evidence>
<dbReference type="FunFam" id="3.40.50.300:FF:000589">
    <property type="entry name" value="ABC transporter, ATP-binding subunit"/>
    <property type="match status" value="1"/>
</dbReference>
<comment type="similarity">
    <text evidence="9">Belongs to the ABC transporter superfamily. Drug exporter-1 (DrugE1) (TC 3.A.1.105) family.</text>
</comment>
<dbReference type="GO" id="GO:0043215">
    <property type="term" value="P:daunorubicin transport"/>
    <property type="evidence" value="ECO:0007669"/>
    <property type="project" value="InterPro"/>
</dbReference>
<dbReference type="AlphaFoldDB" id="A0A6H9YJ81"/>
<dbReference type="PANTHER" id="PTHR42711:SF19">
    <property type="entry name" value="DOXORUBICIN RESISTANCE ATP-BINDING PROTEIN DRRA"/>
    <property type="match status" value="1"/>
</dbReference>
<evidence type="ECO:0000259" key="10">
    <source>
        <dbReference type="PROSITE" id="PS50893"/>
    </source>
</evidence>
<evidence type="ECO:0000256" key="2">
    <source>
        <dbReference type="ARBA" id="ARBA00022448"/>
    </source>
</evidence>
<feature type="domain" description="ABC transporter" evidence="10">
    <location>
        <begin position="7"/>
        <end position="237"/>
    </location>
</feature>
<name>A0A6H9YJ81_9ACTN</name>
<keyword evidence="3" id="KW-1003">Cell membrane</keyword>
<proteinExistence type="inferred from homology"/>
<evidence type="ECO:0000256" key="6">
    <source>
        <dbReference type="ARBA" id="ARBA00022967"/>
    </source>
</evidence>
<dbReference type="PROSITE" id="PS00211">
    <property type="entry name" value="ABC_TRANSPORTER_1"/>
    <property type="match status" value="1"/>
</dbReference>
<dbReference type="RefSeq" id="WP_151564323.1">
    <property type="nucleotide sequence ID" value="NZ_WBMT01000012.1"/>
</dbReference>
<dbReference type="SMART" id="SM00382">
    <property type="entry name" value="AAA"/>
    <property type="match status" value="1"/>
</dbReference>
<evidence type="ECO:0000256" key="4">
    <source>
        <dbReference type="ARBA" id="ARBA00022741"/>
    </source>
</evidence>
<keyword evidence="7" id="KW-0472">Membrane</keyword>
<evidence type="ECO:0000256" key="8">
    <source>
        <dbReference type="ARBA" id="ARBA00023251"/>
    </source>
</evidence>
<dbReference type="GO" id="GO:0005886">
    <property type="term" value="C:plasma membrane"/>
    <property type="evidence" value="ECO:0007669"/>
    <property type="project" value="UniProtKB-SubCell"/>
</dbReference>
<dbReference type="GO" id="GO:0046677">
    <property type="term" value="P:response to antibiotic"/>
    <property type="evidence" value="ECO:0007669"/>
    <property type="project" value="UniProtKB-KW"/>
</dbReference>
<dbReference type="Gene3D" id="3.40.50.300">
    <property type="entry name" value="P-loop containing nucleotide triphosphate hydrolases"/>
    <property type="match status" value="1"/>
</dbReference>
<reference evidence="11 12" key="1">
    <citation type="submission" date="2019-09" db="EMBL/GenBank/DDBJ databases">
        <title>Actinomadura physcomitrii sp. nov., a novel actinomycete isolated from moss [Physcomitrium sphaericum (Ludw) Fuernr].</title>
        <authorList>
            <person name="Zhuang X."/>
            <person name="Liu C."/>
        </authorList>
    </citation>
    <scope>NUCLEOTIDE SEQUENCE [LARGE SCALE GENOMIC DNA]</scope>
    <source>
        <strain evidence="11 12">HMC1</strain>
    </source>
</reference>
<evidence type="ECO:0000256" key="7">
    <source>
        <dbReference type="ARBA" id="ARBA00023136"/>
    </source>
</evidence>
<keyword evidence="4" id="KW-0547">Nucleotide-binding</keyword>
<keyword evidence="12" id="KW-1185">Reference proteome</keyword>
<evidence type="ECO:0000256" key="9">
    <source>
        <dbReference type="ARBA" id="ARBA00049985"/>
    </source>
</evidence>
<dbReference type="GO" id="GO:0005524">
    <property type="term" value="F:ATP binding"/>
    <property type="evidence" value="ECO:0007669"/>
    <property type="project" value="UniProtKB-KW"/>
</dbReference>
<evidence type="ECO:0000256" key="5">
    <source>
        <dbReference type="ARBA" id="ARBA00022840"/>
    </source>
</evidence>
<dbReference type="GO" id="GO:1900753">
    <property type="term" value="P:doxorubicin transport"/>
    <property type="evidence" value="ECO:0007669"/>
    <property type="project" value="InterPro"/>
</dbReference>
<organism evidence="11 12">
    <name type="scientific">Actinomadura rudentiformis</name>
    <dbReference type="NCBI Taxonomy" id="359158"/>
    <lineage>
        <taxon>Bacteria</taxon>
        <taxon>Bacillati</taxon>
        <taxon>Actinomycetota</taxon>
        <taxon>Actinomycetes</taxon>
        <taxon>Streptosporangiales</taxon>
        <taxon>Thermomonosporaceae</taxon>
        <taxon>Actinomadura</taxon>
    </lineage>
</organism>
<dbReference type="PROSITE" id="PS50893">
    <property type="entry name" value="ABC_TRANSPORTER_2"/>
    <property type="match status" value="1"/>
</dbReference>